<organism evidence="1 2">
    <name type="scientific">Magallana gigas</name>
    <name type="common">Pacific oyster</name>
    <name type="synonym">Crassostrea gigas</name>
    <dbReference type="NCBI Taxonomy" id="29159"/>
    <lineage>
        <taxon>Eukaryota</taxon>
        <taxon>Metazoa</taxon>
        <taxon>Spiralia</taxon>
        <taxon>Lophotrochozoa</taxon>
        <taxon>Mollusca</taxon>
        <taxon>Bivalvia</taxon>
        <taxon>Autobranchia</taxon>
        <taxon>Pteriomorphia</taxon>
        <taxon>Ostreida</taxon>
        <taxon>Ostreoidea</taxon>
        <taxon>Ostreidae</taxon>
        <taxon>Magallana</taxon>
    </lineage>
</organism>
<protein>
    <submittedName>
        <fullName evidence="1">Uncharacterized protein</fullName>
    </submittedName>
</protein>
<proteinExistence type="predicted"/>
<accession>A0A8W8M550</accession>
<dbReference type="AlphaFoldDB" id="A0A8W8M550"/>
<keyword evidence="2" id="KW-1185">Reference proteome</keyword>
<name>A0A8W8M550_MAGGI</name>
<evidence type="ECO:0000313" key="1">
    <source>
        <dbReference type="EnsemblMetazoa" id="G31778.1:cds"/>
    </source>
</evidence>
<dbReference type="EnsemblMetazoa" id="G31778.1">
    <property type="protein sequence ID" value="G31778.1:cds"/>
    <property type="gene ID" value="G31778"/>
</dbReference>
<evidence type="ECO:0000313" key="2">
    <source>
        <dbReference type="Proteomes" id="UP000005408"/>
    </source>
</evidence>
<dbReference type="Proteomes" id="UP000005408">
    <property type="component" value="Unassembled WGS sequence"/>
</dbReference>
<sequence length="381" mass="43887">MDKIKKEVEMKMKMDQKDPDVHRYIVDNGVVKIKLHLEQLKKETSGLKLDEKKDWKKREKILRETIESVKVLHVILSNTTDDALVRFRQCDEVFPLVFEIGKTTCAIMCMISRHLSKRFSSDNKKLCCGLLEIPVIFDNVLAYLTPEQSTDLSDGATIEGILKDAIILCRANLHQSSINFNIFVSTKVRKVLQIMEFSKFRTQEGFKPFLSSVVKQFLFVQRACGLTREILKCTPDKDWSSNSFEYKKMFKRVKRLLGFGIRAIRSLGFKDQSSLEFNSIDIVCKQIKQCNENLTADINLERTQILSLPSPRRKIITKRLLRSPENVSRPAKSLATVSYVSPVKIAPFRELGNKSIKQQCEIPSVINIKNENEMIGYHIFC</sequence>
<reference evidence="1" key="1">
    <citation type="submission" date="2022-08" db="UniProtKB">
        <authorList>
            <consortium name="EnsemblMetazoa"/>
        </authorList>
    </citation>
    <scope>IDENTIFICATION</scope>
    <source>
        <strain evidence="1">05x7-T-G4-1.051#20</strain>
    </source>
</reference>